<dbReference type="InterPro" id="IPR022742">
    <property type="entry name" value="Hydrolase_4"/>
</dbReference>
<organism evidence="2 3">
    <name type="scientific">Donghicola tyrosinivorans</name>
    <dbReference type="NCBI Taxonomy" id="1652492"/>
    <lineage>
        <taxon>Bacteria</taxon>
        <taxon>Pseudomonadati</taxon>
        <taxon>Pseudomonadota</taxon>
        <taxon>Alphaproteobacteria</taxon>
        <taxon>Rhodobacterales</taxon>
        <taxon>Roseobacteraceae</taxon>
        <taxon>Donghicola</taxon>
    </lineage>
</organism>
<dbReference type="PANTHER" id="PTHR39624">
    <property type="entry name" value="PROTEIN INVOLVED IN RIMO-MEDIATED BETA-METHYLTHIOLATION OF RIBOSOMAL PROTEIN S12 YCAO"/>
    <property type="match status" value="1"/>
</dbReference>
<dbReference type="InterPro" id="IPR003718">
    <property type="entry name" value="OsmC/Ohr_fam"/>
</dbReference>
<dbReference type="Gene3D" id="3.30.300.20">
    <property type="match status" value="1"/>
</dbReference>
<dbReference type="SUPFAM" id="SSF53474">
    <property type="entry name" value="alpha/beta-Hydrolases"/>
    <property type="match status" value="1"/>
</dbReference>
<dbReference type="Pfam" id="PF12146">
    <property type="entry name" value="Hydrolase_4"/>
    <property type="match status" value="1"/>
</dbReference>
<name>A0A2T0WU21_9RHOB</name>
<evidence type="ECO:0000313" key="3">
    <source>
        <dbReference type="Proteomes" id="UP000238392"/>
    </source>
</evidence>
<proteinExistence type="predicted"/>
<accession>A0A2T0WU21</accession>
<protein>
    <submittedName>
        <fullName evidence="2">Putative redox protein</fullName>
    </submittedName>
</protein>
<evidence type="ECO:0000259" key="1">
    <source>
        <dbReference type="Pfam" id="PF12146"/>
    </source>
</evidence>
<evidence type="ECO:0000313" key="2">
    <source>
        <dbReference type="EMBL" id="PRY90179.1"/>
    </source>
</evidence>
<sequence>MPLEKVTFTGHAGYTLSARLEQPKGPHLATALFAHCFACTKDSLAASRISRRLAAAGIAVLRFDFTGLGQSEGDFGATTLTTNLEDLKAAATYLTQRDMAPSLLVGHSLGGSAVLTVAPDIPGIQAVATIGAPYDPAHVTRHFEPALPEITATGSAEVVIGDSTLRIGKEFVESLDESRTRNAIEHLGAALLVLHAPKDEVVSIQNATQIFTRAKHPKSFVTLDSSDHLLSDQHDAEYAASMIAAWATRYLHLTPPAPPPGAPEGIIQVAEADPEGFLQDIQSGPNHHLLADEPEAYGGTDQGLSPYGFLSAGLGACTSMTIRMYARKRGVDLRHVEVAVNHDKVHAQDAGLPIGERIDSFTRVIRLFGVPNDMNIRNKLIEIADKCPVHKTLEGCAAINTEVEFID</sequence>
<dbReference type="Proteomes" id="UP000238392">
    <property type="component" value="Unassembled WGS sequence"/>
</dbReference>
<dbReference type="InterPro" id="IPR015946">
    <property type="entry name" value="KH_dom-like_a/b"/>
</dbReference>
<dbReference type="Pfam" id="PF02566">
    <property type="entry name" value="OsmC"/>
    <property type="match status" value="1"/>
</dbReference>
<dbReference type="RefSeq" id="WP_106263996.1">
    <property type="nucleotide sequence ID" value="NZ_PVTQ01000005.1"/>
</dbReference>
<reference evidence="2 3" key="1">
    <citation type="submission" date="2018-03" db="EMBL/GenBank/DDBJ databases">
        <title>Genomic Encyclopedia of Archaeal and Bacterial Type Strains, Phase II (KMG-II): from individual species to whole genera.</title>
        <authorList>
            <person name="Goeker M."/>
        </authorList>
    </citation>
    <scope>NUCLEOTIDE SEQUENCE [LARGE SCALE GENOMIC DNA]</scope>
    <source>
        <strain evidence="2 3">DSM 100212</strain>
    </source>
</reference>
<gene>
    <name evidence="2" type="ORF">CLV74_105160</name>
</gene>
<dbReference type="PANTHER" id="PTHR39624:SF2">
    <property type="entry name" value="OSMC-LIKE PROTEIN"/>
    <property type="match status" value="1"/>
</dbReference>
<dbReference type="SUPFAM" id="SSF82784">
    <property type="entry name" value="OsmC-like"/>
    <property type="match status" value="1"/>
</dbReference>
<dbReference type="OrthoDB" id="9789573at2"/>
<comment type="caution">
    <text evidence="2">The sequence shown here is derived from an EMBL/GenBank/DDBJ whole genome shotgun (WGS) entry which is preliminary data.</text>
</comment>
<dbReference type="EMBL" id="PVTQ01000005">
    <property type="protein sequence ID" value="PRY90179.1"/>
    <property type="molecule type" value="Genomic_DNA"/>
</dbReference>
<dbReference type="Gene3D" id="3.40.50.1820">
    <property type="entry name" value="alpha/beta hydrolase"/>
    <property type="match status" value="1"/>
</dbReference>
<dbReference type="InterPro" id="IPR036102">
    <property type="entry name" value="OsmC/Ohrsf"/>
</dbReference>
<feature type="domain" description="Serine aminopeptidase S33" evidence="1">
    <location>
        <begin position="45"/>
        <end position="228"/>
    </location>
</feature>
<dbReference type="AlphaFoldDB" id="A0A2T0WU21"/>
<keyword evidence="3" id="KW-1185">Reference proteome</keyword>
<dbReference type="InterPro" id="IPR029058">
    <property type="entry name" value="AB_hydrolase_fold"/>
</dbReference>